<dbReference type="eggNOG" id="COG0789">
    <property type="taxonomic scope" value="Bacteria"/>
</dbReference>
<evidence type="ECO:0000259" key="4">
    <source>
        <dbReference type="PROSITE" id="PS50937"/>
    </source>
</evidence>
<dbReference type="PRINTS" id="PR00040">
    <property type="entry name" value="HTHMERR"/>
</dbReference>
<keyword evidence="6" id="KW-1185">Reference proteome</keyword>
<dbReference type="Pfam" id="PF00376">
    <property type="entry name" value="MerR"/>
    <property type="match status" value="1"/>
</dbReference>
<dbReference type="InterPro" id="IPR015358">
    <property type="entry name" value="Tscrpt_reg_MerR_DNA-bd"/>
</dbReference>
<evidence type="ECO:0000256" key="2">
    <source>
        <dbReference type="ARBA" id="ARBA00023125"/>
    </source>
</evidence>
<gene>
    <name evidence="5" type="ORF">KT71_17736</name>
</gene>
<feature type="domain" description="HTH merR-type" evidence="4">
    <location>
        <begin position="1"/>
        <end position="70"/>
    </location>
</feature>
<evidence type="ECO:0000313" key="6">
    <source>
        <dbReference type="Proteomes" id="UP000019205"/>
    </source>
</evidence>
<keyword evidence="1" id="KW-0805">Transcription regulation</keyword>
<accession>A4A4B2</accession>
<dbReference type="CDD" id="cd04770">
    <property type="entry name" value="HTH_HMRTR"/>
    <property type="match status" value="1"/>
</dbReference>
<organism evidence="5 6">
    <name type="scientific">Congregibacter litoralis KT71</name>
    <dbReference type="NCBI Taxonomy" id="314285"/>
    <lineage>
        <taxon>Bacteria</taxon>
        <taxon>Pseudomonadati</taxon>
        <taxon>Pseudomonadota</taxon>
        <taxon>Gammaproteobacteria</taxon>
        <taxon>Cellvibrionales</taxon>
        <taxon>Halieaceae</taxon>
        <taxon>Congregibacter</taxon>
    </lineage>
</organism>
<dbReference type="GO" id="GO:0003700">
    <property type="term" value="F:DNA-binding transcription factor activity"/>
    <property type="evidence" value="ECO:0007669"/>
    <property type="project" value="InterPro"/>
</dbReference>
<protein>
    <submittedName>
        <fullName evidence="5">Putative transcriptional regulator</fullName>
    </submittedName>
</protein>
<dbReference type="Pfam" id="PF09278">
    <property type="entry name" value="MerR-DNA-bind"/>
    <property type="match status" value="1"/>
</dbReference>
<dbReference type="Gene3D" id="1.10.1660.10">
    <property type="match status" value="1"/>
</dbReference>
<dbReference type="InterPro" id="IPR000551">
    <property type="entry name" value="MerR-type_HTH_dom"/>
</dbReference>
<dbReference type="RefSeq" id="WP_008295992.1">
    <property type="nucleotide sequence ID" value="NZ_CM002299.1"/>
</dbReference>
<name>A4A4B2_9GAMM</name>
<dbReference type="HOGENOM" id="CLU_060077_2_0_6"/>
<dbReference type="Proteomes" id="UP000019205">
    <property type="component" value="Chromosome"/>
</dbReference>
<dbReference type="STRING" id="314285.KT71_17736"/>
<dbReference type="AlphaFoldDB" id="A4A4B2"/>
<sequence>MMRIGEVVTTLAISADTLRYYEKIKLMPKVQRNNGGVRFYSDKDLSRLRFIKRAQKMGFSLDEITQLLKFRENPQKAKPKVRELAHHKLDEIEHHLAELTTLRDELRLLTNLCGASKEGCPILESFDKETDGQ</sequence>
<reference evidence="5 6" key="2">
    <citation type="journal article" date="2009" name="PLoS ONE">
        <title>The photosynthetic apparatus and its regulation in the aerobic gammaproteobacterium Congregibacter litoralis gen. nov., sp. nov.</title>
        <authorList>
            <person name="Spring S."/>
            <person name="Lunsdorf H."/>
            <person name="Fuchs B.M."/>
            <person name="Tindall B.J."/>
        </authorList>
    </citation>
    <scope>NUCLEOTIDE SEQUENCE [LARGE SCALE GENOMIC DNA]</scope>
    <source>
        <strain evidence="5">KT71</strain>
    </source>
</reference>
<dbReference type="SUPFAM" id="SSF46955">
    <property type="entry name" value="Putative DNA-binding domain"/>
    <property type="match status" value="1"/>
</dbReference>
<keyword evidence="3" id="KW-0804">Transcription</keyword>
<evidence type="ECO:0000256" key="1">
    <source>
        <dbReference type="ARBA" id="ARBA00023015"/>
    </source>
</evidence>
<proteinExistence type="predicted"/>
<keyword evidence="2" id="KW-0238">DNA-binding</keyword>
<dbReference type="SMART" id="SM00422">
    <property type="entry name" value="HTH_MERR"/>
    <property type="match status" value="1"/>
</dbReference>
<comment type="caution">
    <text evidence="5">The sequence shown here is derived from an EMBL/GenBank/DDBJ whole genome shotgun (WGS) entry which is preliminary data.</text>
</comment>
<dbReference type="GO" id="GO:0003677">
    <property type="term" value="F:DNA binding"/>
    <property type="evidence" value="ECO:0007669"/>
    <property type="project" value="UniProtKB-KW"/>
</dbReference>
<dbReference type="EMBL" id="AAOA02000001">
    <property type="protein sequence ID" value="EAQ99535.1"/>
    <property type="molecule type" value="Genomic_DNA"/>
</dbReference>
<dbReference type="InterPro" id="IPR047057">
    <property type="entry name" value="MerR_fam"/>
</dbReference>
<dbReference type="InterPro" id="IPR009061">
    <property type="entry name" value="DNA-bd_dom_put_sf"/>
</dbReference>
<evidence type="ECO:0000313" key="5">
    <source>
        <dbReference type="EMBL" id="EAQ99535.1"/>
    </source>
</evidence>
<reference evidence="5 6" key="1">
    <citation type="journal article" date="2007" name="Proc. Natl. Acad. Sci. U.S.A.">
        <title>Characterization of a marine gammaproteobacterium capable of aerobic anoxygenic photosynthesis.</title>
        <authorList>
            <person name="Fuchs B.M."/>
            <person name="Spring S."/>
            <person name="Teeling H."/>
            <person name="Quast C."/>
            <person name="Wulf J."/>
            <person name="Schattenhofer M."/>
            <person name="Yan S."/>
            <person name="Ferriera S."/>
            <person name="Johnson J."/>
            <person name="Glockner F.O."/>
            <person name="Amann R."/>
        </authorList>
    </citation>
    <scope>NUCLEOTIDE SEQUENCE [LARGE SCALE GENOMIC DNA]</scope>
    <source>
        <strain evidence="5">KT71</strain>
    </source>
</reference>
<dbReference type="PROSITE" id="PS50937">
    <property type="entry name" value="HTH_MERR_2"/>
    <property type="match status" value="1"/>
</dbReference>
<evidence type="ECO:0000256" key="3">
    <source>
        <dbReference type="ARBA" id="ARBA00023163"/>
    </source>
</evidence>
<dbReference type="PANTHER" id="PTHR30204">
    <property type="entry name" value="REDOX-CYCLING DRUG-SENSING TRANSCRIPTIONAL ACTIVATOR SOXR"/>
    <property type="match status" value="1"/>
</dbReference>
<dbReference type="PANTHER" id="PTHR30204:SF94">
    <property type="entry name" value="HEAVY METAL-DEPENDENT TRANSCRIPTIONAL REGULATOR HI_0293-RELATED"/>
    <property type="match status" value="1"/>
</dbReference>